<evidence type="ECO:0000313" key="2">
    <source>
        <dbReference type="Proteomes" id="UP000004986"/>
    </source>
</evidence>
<comment type="caution">
    <text evidence="1">The sequence shown here is derived from an EMBL/GenBank/DDBJ whole genome shotgun (WGS) entry which is preliminary data.</text>
</comment>
<sequence length="35" mass="3672">TTTDETVQALANQSEQIGKVLDVIGSIAEQTNLLA</sequence>
<dbReference type="Gene3D" id="1.10.287.950">
    <property type="entry name" value="Methyl-accepting chemotaxis protein"/>
    <property type="match status" value="1"/>
</dbReference>
<dbReference type="AlphaFoldDB" id="F3GS85"/>
<dbReference type="HOGENOM" id="CLU_219891_0_0_6"/>
<protein>
    <submittedName>
        <fullName evidence="1">Chemotaxis sensory transducer</fullName>
    </submittedName>
</protein>
<evidence type="ECO:0000313" key="1">
    <source>
        <dbReference type="EMBL" id="EGH49938.1"/>
    </source>
</evidence>
<feature type="non-terminal residue" evidence="1">
    <location>
        <position position="1"/>
    </location>
</feature>
<organism evidence="1 2">
    <name type="scientific">Pseudomonas syringae pv. pisi str. 1704B</name>
    <dbReference type="NCBI Taxonomy" id="629263"/>
    <lineage>
        <taxon>Bacteria</taxon>
        <taxon>Pseudomonadati</taxon>
        <taxon>Pseudomonadota</taxon>
        <taxon>Gammaproteobacteria</taxon>
        <taxon>Pseudomonadales</taxon>
        <taxon>Pseudomonadaceae</taxon>
        <taxon>Pseudomonas</taxon>
        <taxon>Pseudomonas syringae</taxon>
    </lineage>
</organism>
<feature type="non-terminal residue" evidence="1">
    <location>
        <position position="35"/>
    </location>
</feature>
<keyword evidence="2" id="KW-1185">Reference proteome</keyword>
<proteinExistence type="predicted"/>
<dbReference type="Proteomes" id="UP000004986">
    <property type="component" value="Unassembled WGS sequence"/>
</dbReference>
<dbReference type="EMBL" id="AEAI01004924">
    <property type="protein sequence ID" value="EGH49938.1"/>
    <property type="molecule type" value="Genomic_DNA"/>
</dbReference>
<dbReference type="SUPFAM" id="SSF58104">
    <property type="entry name" value="Methyl-accepting chemotaxis protein (MCP) signaling domain"/>
    <property type="match status" value="1"/>
</dbReference>
<accession>F3GS85</accession>
<reference evidence="1 2" key="1">
    <citation type="journal article" date="2011" name="PLoS Pathog.">
        <title>Dynamic evolution of pathogenicity revealed by sequencing and comparative genomics of 19 Pseudomonas syringae isolates.</title>
        <authorList>
            <person name="Baltrus D.A."/>
            <person name="Nishimura M.T."/>
            <person name="Romanchuk A."/>
            <person name="Chang J.H."/>
            <person name="Mukhtar M.S."/>
            <person name="Cherkis K."/>
            <person name="Roach J."/>
            <person name="Grant S.R."/>
            <person name="Jones C.D."/>
            <person name="Dangl J.L."/>
        </authorList>
    </citation>
    <scope>NUCLEOTIDE SEQUENCE [LARGE SCALE GENOMIC DNA]</scope>
    <source>
        <strain evidence="1 2">1704B</strain>
    </source>
</reference>
<gene>
    <name evidence="1" type="ORF">PSYPI_49032</name>
</gene>
<name>F3GS85_PSESJ</name>